<dbReference type="AlphaFoldDB" id="A0A1M4SDS1"/>
<dbReference type="OrthoDB" id="964165at2"/>
<dbReference type="Proteomes" id="UP000184041">
    <property type="component" value="Unassembled WGS sequence"/>
</dbReference>
<keyword evidence="3" id="KW-1185">Reference proteome</keyword>
<sequence length="85" mass="9578">MLRTYEGTLKGNQIDWSGEAPDSKQTLHVHITVLDEEDTPGQRGRRMAAALKDMAQTGGFSEVADPSEWQRKIRTDRPLPGRELE</sequence>
<feature type="region of interest" description="Disordered" evidence="1">
    <location>
        <begin position="1"/>
        <end position="22"/>
    </location>
</feature>
<proteinExistence type="predicted"/>
<feature type="compositionally biased region" description="Basic and acidic residues" evidence="1">
    <location>
        <begin position="68"/>
        <end position="85"/>
    </location>
</feature>
<dbReference type="EMBL" id="FQUS01000001">
    <property type="protein sequence ID" value="SHE30360.1"/>
    <property type="molecule type" value="Genomic_DNA"/>
</dbReference>
<evidence type="ECO:0000313" key="3">
    <source>
        <dbReference type="Proteomes" id="UP000184041"/>
    </source>
</evidence>
<dbReference type="RefSeq" id="WP_073058779.1">
    <property type="nucleotide sequence ID" value="NZ_FQUS01000001.1"/>
</dbReference>
<organism evidence="2 3">
    <name type="scientific">Fodinibius roseus</name>
    <dbReference type="NCBI Taxonomy" id="1194090"/>
    <lineage>
        <taxon>Bacteria</taxon>
        <taxon>Pseudomonadati</taxon>
        <taxon>Balneolota</taxon>
        <taxon>Balneolia</taxon>
        <taxon>Balneolales</taxon>
        <taxon>Balneolaceae</taxon>
        <taxon>Fodinibius</taxon>
    </lineage>
</organism>
<gene>
    <name evidence="2" type="ORF">SAMN05443144_1018</name>
</gene>
<reference evidence="2 3" key="1">
    <citation type="submission" date="2016-11" db="EMBL/GenBank/DDBJ databases">
        <authorList>
            <person name="Jaros S."/>
            <person name="Januszkiewicz K."/>
            <person name="Wedrychowicz H."/>
        </authorList>
    </citation>
    <scope>NUCLEOTIDE SEQUENCE [LARGE SCALE GENOMIC DNA]</scope>
    <source>
        <strain evidence="2 3">DSM 21986</strain>
    </source>
</reference>
<protein>
    <submittedName>
        <fullName evidence="2">Uncharacterized protein</fullName>
    </submittedName>
</protein>
<evidence type="ECO:0000313" key="2">
    <source>
        <dbReference type="EMBL" id="SHE30360.1"/>
    </source>
</evidence>
<dbReference type="STRING" id="1194090.SAMN05443144_1018"/>
<evidence type="ECO:0000256" key="1">
    <source>
        <dbReference type="SAM" id="MobiDB-lite"/>
    </source>
</evidence>
<feature type="region of interest" description="Disordered" evidence="1">
    <location>
        <begin position="58"/>
        <end position="85"/>
    </location>
</feature>
<name>A0A1M4SDS1_9BACT</name>
<accession>A0A1M4SDS1</accession>